<feature type="transmembrane region" description="Helical" evidence="1">
    <location>
        <begin position="73"/>
        <end position="94"/>
    </location>
</feature>
<dbReference type="OrthoDB" id="9811032at2"/>
<accession>A0A371B8U3</accession>
<sequence>MYLLGFPLLLVPFAIYNIVAFLWAGVSWSDAATRVHLVSGGEWTMSAGDILIAVSLVFLFGEIVKATRIGTRAVVDHALSLLLFLAMMIEFLLVPQAATATFFLLMAISLVDVLAGFAVTLRTAQRDLSVDGFPTSSPTS</sequence>
<feature type="transmembrane region" description="Helical" evidence="1">
    <location>
        <begin position="7"/>
        <end position="28"/>
    </location>
</feature>
<keyword evidence="3" id="KW-1185">Reference proteome</keyword>
<organism evidence="2 3">
    <name type="scientific">Undibacter mobilis</name>
    <dbReference type="NCBI Taxonomy" id="2292256"/>
    <lineage>
        <taxon>Bacteria</taxon>
        <taxon>Pseudomonadati</taxon>
        <taxon>Pseudomonadota</taxon>
        <taxon>Alphaproteobacteria</taxon>
        <taxon>Hyphomicrobiales</taxon>
        <taxon>Nitrobacteraceae</taxon>
        <taxon>Undibacter</taxon>
    </lineage>
</organism>
<dbReference type="AlphaFoldDB" id="A0A371B8U3"/>
<dbReference type="EMBL" id="QRGO01000001">
    <property type="protein sequence ID" value="RDV03843.1"/>
    <property type="molecule type" value="Genomic_DNA"/>
</dbReference>
<proteinExistence type="predicted"/>
<gene>
    <name evidence="2" type="ORF">DXH78_04135</name>
</gene>
<evidence type="ECO:0008006" key="4">
    <source>
        <dbReference type="Google" id="ProtNLM"/>
    </source>
</evidence>
<protein>
    <recommendedName>
        <fullName evidence="4">Transmembrane protein</fullName>
    </recommendedName>
</protein>
<keyword evidence="1" id="KW-1133">Transmembrane helix</keyword>
<evidence type="ECO:0000313" key="2">
    <source>
        <dbReference type="EMBL" id="RDV03843.1"/>
    </source>
</evidence>
<dbReference type="Proteomes" id="UP000263993">
    <property type="component" value="Unassembled WGS sequence"/>
</dbReference>
<reference evidence="3" key="1">
    <citation type="submission" date="2018-08" db="EMBL/GenBank/DDBJ databases">
        <authorList>
            <person name="Kim S.-J."/>
            <person name="Jung G.-Y."/>
        </authorList>
    </citation>
    <scope>NUCLEOTIDE SEQUENCE [LARGE SCALE GENOMIC DNA]</scope>
    <source>
        <strain evidence="3">GY_H</strain>
    </source>
</reference>
<feature type="transmembrane region" description="Helical" evidence="1">
    <location>
        <begin position="100"/>
        <end position="121"/>
    </location>
</feature>
<evidence type="ECO:0000313" key="3">
    <source>
        <dbReference type="Proteomes" id="UP000263993"/>
    </source>
</evidence>
<feature type="transmembrane region" description="Helical" evidence="1">
    <location>
        <begin position="43"/>
        <end position="61"/>
    </location>
</feature>
<comment type="caution">
    <text evidence="2">The sequence shown here is derived from an EMBL/GenBank/DDBJ whole genome shotgun (WGS) entry which is preliminary data.</text>
</comment>
<name>A0A371B8U3_9BRAD</name>
<keyword evidence="1" id="KW-0472">Membrane</keyword>
<dbReference type="RefSeq" id="WP_115515869.1">
    <property type="nucleotide sequence ID" value="NZ_QRGO01000001.1"/>
</dbReference>
<evidence type="ECO:0000256" key="1">
    <source>
        <dbReference type="SAM" id="Phobius"/>
    </source>
</evidence>
<keyword evidence="1" id="KW-0812">Transmembrane</keyword>